<dbReference type="STRING" id="29495.EA26_03335"/>
<proteinExistence type="predicted"/>
<sequence>MIKIVETGVDAQLWHAYSHSFFAFTQSWTEDNYAIITAWNPGSVLLSNERNCINNQRLKERLMGMDYCPVLVGNQDFTWSEASFAVKVDMRLALDIAKEFQQNAIYYIENKELFLVSCFADETKQSLGSIASRLR</sequence>
<protein>
    <recommendedName>
        <fullName evidence="3">DUF3293 domain-containing protein</fullName>
    </recommendedName>
</protein>
<dbReference type="Proteomes" id="UP000029994">
    <property type="component" value="Unassembled WGS sequence"/>
</dbReference>
<keyword evidence="2" id="KW-1185">Reference proteome</keyword>
<evidence type="ECO:0000313" key="1">
    <source>
        <dbReference type="EMBL" id="KGK10395.1"/>
    </source>
</evidence>
<evidence type="ECO:0008006" key="3">
    <source>
        <dbReference type="Google" id="ProtNLM"/>
    </source>
</evidence>
<accession>A0A099LQL8</accession>
<comment type="caution">
    <text evidence="1">The sequence shown here is derived from an EMBL/GenBank/DDBJ whole genome shotgun (WGS) entry which is preliminary data.</text>
</comment>
<gene>
    <name evidence="1" type="ORF">EA26_03335</name>
</gene>
<reference evidence="1 2" key="1">
    <citation type="submission" date="2014-04" db="EMBL/GenBank/DDBJ databases">
        <title>Genome sequencing of Vibrio navarrensis strains.</title>
        <authorList>
            <person name="Gladney L.M."/>
            <person name="Katz L.S."/>
            <person name="Marino-Ramirez L."/>
            <person name="Jordan I.K."/>
        </authorList>
    </citation>
    <scope>NUCLEOTIDE SEQUENCE [LARGE SCALE GENOMIC DNA]</scope>
    <source>
        <strain evidence="1 2">ATCC 51183</strain>
    </source>
</reference>
<dbReference type="RefSeq" id="WP_039424059.1">
    <property type="nucleotide sequence ID" value="NZ_CP061845.1"/>
</dbReference>
<dbReference type="AlphaFoldDB" id="A0A099LQL8"/>
<evidence type="ECO:0000313" key="2">
    <source>
        <dbReference type="Proteomes" id="UP000029994"/>
    </source>
</evidence>
<dbReference type="Pfam" id="PF11697">
    <property type="entry name" value="DUF3293"/>
    <property type="match status" value="1"/>
</dbReference>
<dbReference type="InterPro" id="IPR021710">
    <property type="entry name" value="DUF3293"/>
</dbReference>
<name>A0A099LQL8_9VIBR</name>
<dbReference type="eggNOG" id="ENOG5033AYA">
    <property type="taxonomic scope" value="Bacteria"/>
</dbReference>
<organism evidence="1 2">
    <name type="scientific">Vibrio navarrensis</name>
    <dbReference type="NCBI Taxonomy" id="29495"/>
    <lineage>
        <taxon>Bacteria</taxon>
        <taxon>Pseudomonadati</taxon>
        <taxon>Pseudomonadota</taxon>
        <taxon>Gammaproteobacteria</taxon>
        <taxon>Vibrionales</taxon>
        <taxon>Vibrionaceae</taxon>
        <taxon>Vibrio</taxon>
    </lineage>
</organism>
<dbReference type="EMBL" id="JMCG01000001">
    <property type="protein sequence ID" value="KGK10395.1"/>
    <property type="molecule type" value="Genomic_DNA"/>
</dbReference>